<evidence type="ECO:0000313" key="3">
    <source>
        <dbReference type="Proteomes" id="UP001058687"/>
    </source>
</evidence>
<dbReference type="Proteomes" id="UP001058687">
    <property type="component" value="Chromosome 2"/>
</dbReference>
<dbReference type="SUPFAM" id="SSF55729">
    <property type="entry name" value="Acyl-CoA N-acyltransferases (Nat)"/>
    <property type="match status" value="1"/>
</dbReference>
<dbReference type="CDD" id="cd04301">
    <property type="entry name" value="NAT_SF"/>
    <property type="match status" value="1"/>
</dbReference>
<dbReference type="GO" id="GO:0016747">
    <property type="term" value="F:acyltransferase activity, transferring groups other than amino-acyl groups"/>
    <property type="evidence" value="ECO:0007669"/>
    <property type="project" value="InterPro"/>
</dbReference>
<protein>
    <submittedName>
        <fullName evidence="2">GNAT family N-acetyltransferase</fullName>
    </submittedName>
</protein>
<sequence>MEVRCKVLKSEDSLKYREVRLESLRLHPECFGSGYEAQSKMPKLYFEGLIEKNSHESVMIGAFAGDKLIGLCGLTPNGESTLEIIQMFVFSEFRGHGLGLKLLNEAKSILSRRSETNLQLTVFSDNVAAIKSYEKSGFTLVNSVENEYSGCNARVQ</sequence>
<feature type="domain" description="N-acetyltransferase" evidence="1">
    <location>
        <begin position="14"/>
        <end position="156"/>
    </location>
</feature>
<reference evidence="2" key="1">
    <citation type="submission" date="2020-03" db="EMBL/GenBank/DDBJ databases">
        <title>Five strains of Vibrio campbellii isolated from Mariana Trench.</title>
        <authorList>
            <person name="Liang J."/>
            <person name="Zhang X.-H."/>
        </authorList>
    </citation>
    <scope>NUCLEOTIDE SEQUENCE</scope>
    <source>
        <strain evidence="2">LJC014</strain>
    </source>
</reference>
<organism evidence="2 3">
    <name type="scientific">Vibrio campbellii</name>
    <dbReference type="NCBI Taxonomy" id="680"/>
    <lineage>
        <taxon>Bacteria</taxon>
        <taxon>Pseudomonadati</taxon>
        <taxon>Pseudomonadota</taxon>
        <taxon>Gammaproteobacteria</taxon>
        <taxon>Vibrionales</taxon>
        <taxon>Vibrionaceae</taxon>
        <taxon>Vibrio</taxon>
    </lineage>
</organism>
<dbReference type="PROSITE" id="PS51186">
    <property type="entry name" value="GNAT"/>
    <property type="match status" value="1"/>
</dbReference>
<gene>
    <name evidence="2" type="ORF">HB761_19800</name>
</gene>
<dbReference type="RefSeq" id="WP_255944270.1">
    <property type="nucleotide sequence ID" value="NZ_CP050468.1"/>
</dbReference>
<dbReference type="EMBL" id="CP050468">
    <property type="protein sequence ID" value="UTZ28911.1"/>
    <property type="molecule type" value="Genomic_DNA"/>
</dbReference>
<evidence type="ECO:0000259" key="1">
    <source>
        <dbReference type="PROSITE" id="PS51186"/>
    </source>
</evidence>
<dbReference type="Gene3D" id="3.40.630.30">
    <property type="match status" value="1"/>
</dbReference>
<proteinExistence type="predicted"/>
<accession>A0AAE9SMM0</accession>
<name>A0AAE9SMM0_9VIBR</name>
<dbReference type="AlphaFoldDB" id="A0AAE9SMM0"/>
<dbReference type="InterPro" id="IPR016181">
    <property type="entry name" value="Acyl_CoA_acyltransferase"/>
</dbReference>
<evidence type="ECO:0000313" key="2">
    <source>
        <dbReference type="EMBL" id="UTZ28911.1"/>
    </source>
</evidence>
<dbReference type="InterPro" id="IPR000182">
    <property type="entry name" value="GNAT_dom"/>
</dbReference>
<dbReference type="Pfam" id="PF00583">
    <property type="entry name" value="Acetyltransf_1"/>
    <property type="match status" value="1"/>
</dbReference>